<dbReference type="EMBL" id="BORT01000001">
    <property type="protein sequence ID" value="GIO45551.1"/>
    <property type="molecule type" value="Genomic_DNA"/>
</dbReference>
<evidence type="ECO:0000313" key="1">
    <source>
        <dbReference type="EMBL" id="GIO45551.1"/>
    </source>
</evidence>
<comment type="caution">
    <text evidence="1">The sequence shown here is derived from an EMBL/GenBank/DDBJ whole genome shotgun (WGS) entry which is preliminary data.</text>
</comment>
<sequence>MKTKWNNEFFARIRLVPAFWVYYNAQYGYTLDDYMDFMKNKQKTKQVQRKRKASERGEAYYTPERVRKIQYAQRLATTY</sequence>
<evidence type="ECO:0000313" key="2">
    <source>
        <dbReference type="Proteomes" id="UP000682811"/>
    </source>
</evidence>
<name>A0A920CLW2_9BACL</name>
<reference evidence="1 2" key="1">
    <citation type="submission" date="2021-03" db="EMBL/GenBank/DDBJ databases">
        <title>Antimicrobial resistance genes in bacteria isolated from Japanese honey, and their potential for conferring macrolide and lincosamide resistance in the American foulbrood pathogen Paenibacillus larvae.</title>
        <authorList>
            <person name="Okamoto M."/>
            <person name="Kumagai M."/>
            <person name="Kanamori H."/>
            <person name="Takamatsu D."/>
        </authorList>
    </citation>
    <scope>NUCLEOTIDE SEQUENCE [LARGE SCALE GENOMIC DNA]</scope>
    <source>
        <strain evidence="1 2">J34TS1</strain>
    </source>
</reference>
<gene>
    <name evidence="1" type="ORF">J34TS1_03160</name>
</gene>
<organism evidence="1 2">
    <name type="scientific">Paenibacillus azoreducens</name>
    <dbReference type="NCBI Taxonomy" id="116718"/>
    <lineage>
        <taxon>Bacteria</taxon>
        <taxon>Bacillati</taxon>
        <taxon>Bacillota</taxon>
        <taxon>Bacilli</taxon>
        <taxon>Bacillales</taxon>
        <taxon>Paenibacillaceae</taxon>
        <taxon>Paenibacillus</taxon>
    </lineage>
</organism>
<proteinExistence type="predicted"/>
<accession>A0A920CLW2</accession>
<dbReference type="AlphaFoldDB" id="A0A920CLW2"/>
<keyword evidence="2" id="KW-1185">Reference proteome</keyword>
<dbReference type="Proteomes" id="UP000682811">
    <property type="component" value="Unassembled WGS sequence"/>
</dbReference>
<protein>
    <submittedName>
        <fullName evidence="1">Uncharacterized protein</fullName>
    </submittedName>
</protein>